<dbReference type="Proteomes" id="UP000037179">
    <property type="component" value="Unassembled WGS sequence"/>
</dbReference>
<dbReference type="GO" id="GO:0016757">
    <property type="term" value="F:glycosyltransferase activity"/>
    <property type="evidence" value="ECO:0007669"/>
    <property type="project" value="UniProtKB-KW"/>
</dbReference>
<gene>
    <name evidence="2" type="ORF">NS506_04462</name>
    <name evidence="3" type="ORF">NSK11_contig00155-0007</name>
</gene>
<accession>A0ABC9Z4A3</accession>
<dbReference type="RefSeq" id="WP_036552021.1">
    <property type="nucleotide sequence ID" value="NZ_AP028458.1"/>
</dbReference>
<evidence type="ECO:0000313" key="2">
    <source>
        <dbReference type="EMBL" id="APA98510.1"/>
    </source>
</evidence>
<reference evidence="2 5" key="3">
    <citation type="submission" date="2016-10" db="EMBL/GenBank/DDBJ databases">
        <title>Genome sequence of Nocardia seriolae strain EM150506, isolated from Anguila japonica.</title>
        <authorList>
            <person name="Han H.-J."/>
        </authorList>
    </citation>
    <scope>NUCLEOTIDE SEQUENCE [LARGE SCALE GENOMIC DNA]</scope>
    <source>
        <strain evidence="2 5">EM150506</strain>
    </source>
</reference>
<feature type="compositionally biased region" description="Basic and acidic residues" evidence="1">
    <location>
        <begin position="20"/>
        <end position="29"/>
    </location>
</feature>
<evidence type="ECO:0000256" key="1">
    <source>
        <dbReference type="SAM" id="MobiDB-lite"/>
    </source>
</evidence>
<sequence>MVRDHEITYCLVPEVKLPDSWRVDPERGDQPQPADQAVPGQPTAQPGLWRPAGNKEILDWVIRGLECIRPMGMRTYVRVRCCCEFL</sequence>
<dbReference type="AlphaFoldDB" id="A0ABC9Z4A3"/>
<organism evidence="3 4">
    <name type="scientific">Nocardia seriolae</name>
    <dbReference type="NCBI Taxonomy" id="37332"/>
    <lineage>
        <taxon>Bacteria</taxon>
        <taxon>Bacillati</taxon>
        <taxon>Actinomycetota</taxon>
        <taxon>Actinomycetes</taxon>
        <taxon>Mycobacteriales</taxon>
        <taxon>Nocardiaceae</taxon>
        <taxon>Nocardia</taxon>
    </lineage>
</organism>
<feature type="region of interest" description="Disordered" evidence="1">
    <location>
        <begin position="20"/>
        <end position="51"/>
    </location>
</feature>
<dbReference type="EMBL" id="BBYQ01000155">
    <property type="protein sequence ID" value="GAP32375.1"/>
    <property type="molecule type" value="Genomic_DNA"/>
</dbReference>
<dbReference type="Proteomes" id="UP000180166">
    <property type="component" value="Chromosome"/>
</dbReference>
<keyword evidence="3" id="KW-0328">Glycosyltransferase</keyword>
<reference evidence="3 4" key="2">
    <citation type="journal article" date="2016" name="Genome Announc.">
        <title>Draft Genome Sequence of Erythromycin- and Oxytetracycline-Sensitive Nocardia seriolae Strain U-1 (NBRC 110359).</title>
        <authorList>
            <person name="Imajoh M."/>
            <person name="Sukeda M."/>
            <person name="Shimizu M."/>
            <person name="Yamane J."/>
            <person name="Ohnishi K."/>
            <person name="Oshima S."/>
        </authorList>
    </citation>
    <scope>NUCLEOTIDE SEQUENCE [LARGE SCALE GENOMIC DNA]</scope>
    <source>
        <strain evidence="3 4">U-1</strain>
    </source>
</reference>
<keyword evidence="4" id="KW-1185">Reference proteome</keyword>
<keyword evidence="3" id="KW-0808">Transferase</keyword>
<evidence type="ECO:0000313" key="3">
    <source>
        <dbReference type="EMBL" id="GAP32375.1"/>
    </source>
</evidence>
<evidence type="ECO:0000313" key="4">
    <source>
        <dbReference type="Proteomes" id="UP000037179"/>
    </source>
</evidence>
<protein>
    <submittedName>
        <fullName evidence="3">Mannosyltransferase</fullName>
    </submittedName>
</protein>
<proteinExistence type="predicted"/>
<reference evidence="4" key="1">
    <citation type="submission" date="2015-07" db="EMBL/GenBank/DDBJ databases">
        <title>Nocardia seriolae U-1 whole genome shotgun sequence.</title>
        <authorList>
            <person name="Imajoh M."/>
            <person name="Fukumoto Y."/>
            <person name="Sukeda M."/>
            <person name="Yamane J."/>
            <person name="Yamasaki K."/>
            <person name="Shimizu M."/>
            <person name="Ohnishi K."/>
            <person name="Oshima S."/>
        </authorList>
    </citation>
    <scope>NUCLEOTIDE SEQUENCE [LARGE SCALE GENOMIC DNA]</scope>
    <source>
        <strain evidence="4">U-1</strain>
    </source>
</reference>
<evidence type="ECO:0000313" key="5">
    <source>
        <dbReference type="Proteomes" id="UP000180166"/>
    </source>
</evidence>
<name>A0ABC9Z4A3_9NOCA</name>
<dbReference type="KEGG" id="nsr:NS506_04462"/>
<dbReference type="EMBL" id="CP017839">
    <property type="protein sequence ID" value="APA98510.1"/>
    <property type="molecule type" value="Genomic_DNA"/>
</dbReference>